<dbReference type="EMBL" id="RCML01002612">
    <property type="protein sequence ID" value="KAG2957412.1"/>
    <property type="molecule type" value="Genomic_DNA"/>
</dbReference>
<organism evidence="1 2">
    <name type="scientific">Phytophthora cactorum</name>
    <dbReference type="NCBI Taxonomy" id="29920"/>
    <lineage>
        <taxon>Eukaryota</taxon>
        <taxon>Sar</taxon>
        <taxon>Stramenopiles</taxon>
        <taxon>Oomycota</taxon>
        <taxon>Peronosporomycetes</taxon>
        <taxon>Peronosporales</taxon>
        <taxon>Peronosporaceae</taxon>
        <taxon>Phytophthora</taxon>
    </lineage>
</organism>
<gene>
    <name evidence="1" type="ORF">PC118_g24034</name>
</gene>
<proteinExistence type="predicted"/>
<evidence type="ECO:0000313" key="2">
    <source>
        <dbReference type="Proteomes" id="UP000697107"/>
    </source>
</evidence>
<dbReference type="Proteomes" id="UP000697107">
    <property type="component" value="Unassembled WGS sequence"/>
</dbReference>
<name>A0A8T1EP64_9STRA</name>
<feature type="non-terminal residue" evidence="1">
    <location>
        <position position="1"/>
    </location>
</feature>
<sequence>VSKEIRRRRCVHVHDATGFVSMATS</sequence>
<comment type="caution">
    <text evidence="1">The sequence shown here is derived from an EMBL/GenBank/DDBJ whole genome shotgun (WGS) entry which is preliminary data.</text>
</comment>
<accession>A0A8T1EP64</accession>
<evidence type="ECO:0000313" key="1">
    <source>
        <dbReference type="EMBL" id="KAG2957412.1"/>
    </source>
</evidence>
<reference evidence="1" key="1">
    <citation type="submission" date="2018-10" db="EMBL/GenBank/DDBJ databases">
        <title>Effector identification in a new, highly contiguous assembly of the strawberry crown rot pathogen Phytophthora cactorum.</title>
        <authorList>
            <person name="Armitage A.D."/>
            <person name="Nellist C.F."/>
            <person name="Bates H."/>
            <person name="Vickerstaff R.J."/>
            <person name="Harrison R.J."/>
        </authorList>
    </citation>
    <scope>NUCLEOTIDE SEQUENCE</scope>
    <source>
        <strain evidence="1">P415</strain>
    </source>
</reference>
<dbReference type="AlphaFoldDB" id="A0A8T1EP64"/>
<protein>
    <submittedName>
        <fullName evidence="1">Uncharacterized protein</fullName>
    </submittedName>
</protein>